<protein>
    <submittedName>
        <fullName evidence="7">S-DNA-T family DNA segregation ATPase FtsK/SpoIIIE</fullName>
    </submittedName>
</protein>
<keyword evidence="2 4" id="KW-0547">Nucleotide-binding</keyword>
<keyword evidence="8" id="KW-1185">Reference proteome</keyword>
<evidence type="ECO:0000313" key="8">
    <source>
        <dbReference type="Proteomes" id="UP001223072"/>
    </source>
</evidence>
<dbReference type="PROSITE" id="PS00018">
    <property type="entry name" value="EF_HAND_1"/>
    <property type="match status" value="1"/>
</dbReference>
<gene>
    <name evidence="7" type="ORF">QFZ49_007264</name>
</gene>
<dbReference type="SUPFAM" id="SSF52129">
    <property type="entry name" value="Caspase-like"/>
    <property type="match status" value="1"/>
</dbReference>
<dbReference type="NCBIfam" id="TIGR03925">
    <property type="entry name" value="T7SS_EccC_b"/>
    <property type="match status" value="1"/>
</dbReference>
<dbReference type="InterPro" id="IPR002543">
    <property type="entry name" value="FtsK_dom"/>
</dbReference>
<feature type="domain" description="FtsK" evidence="6">
    <location>
        <begin position="612"/>
        <end position="812"/>
    </location>
</feature>
<feature type="domain" description="FtsK" evidence="6">
    <location>
        <begin position="1222"/>
        <end position="1421"/>
    </location>
</feature>
<dbReference type="InterPro" id="IPR011600">
    <property type="entry name" value="Pept_C14_caspase"/>
</dbReference>
<dbReference type="Pfam" id="PF00656">
    <property type="entry name" value="Peptidase_C14"/>
    <property type="match status" value="1"/>
</dbReference>
<dbReference type="InterPro" id="IPR023837">
    <property type="entry name" value="EccCb-like_Actinobacteria"/>
</dbReference>
<keyword evidence="3 4" id="KW-0067">ATP-binding</keyword>
<feature type="binding site" evidence="4">
    <location>
        <begin position="953"/>
        <end position="960"/>
    </location>
    <ligand>
        <name>ATP</name>
        <dbReference type="ChEBI" id="CHEBI:30616"/>
    </ligand>
</feature>
<dbReference type="SUPFAM" id="SSF52540">
    <property type="entry name" value="P-loop containing nucleoside triphosphate hydrolases"/>
    <property type="match status" value="4"/>
</dbReference>
<organism evidence="7 8">
    <name type="scientific">Streptomyces turgidiscabies</name>
    <dbReference type="NCBI Taxonomy" id="85558"/>
    <lineage>
        <taxon>Bacteria</taxon>
        <taxon>Bacillati</taxon>
        <taxon>Actinomycetota</taxon>
        <taxon>Actinomycetes</taxon>
        <taxon>Kitasatosporales</taxon>
        <taxon>Streptomycetaceae</taxon>
        <taxon>Streptomyces</taxon>
    </lineage>
</organism>
<dbReference type="InterPro" id="IPR050206">
    <property type="entry name" value="FtsK/SpoIIIE/SftA"/>
</dbReference>
<dbReference type="Proteomes" id="UP001223072">
    <property type="component" value="Unassembled WGS sequence"/>
</dbReference>
<dbReference type="EMBL" id="JAUSZS010000008">
    <property type="protein sequence ID" value="MDQ0937289.1"/>
    <property type="molecule type" value="Genomic_DNA"/>
</dbReference>
<feature type="binding site" evidence="4">
    <location>
        <begin position="1239"/>
        <end position="1246"/>
    </location>
    <ligand>
        <name>ATP</name>
        <dbReference type="ChEBI" id="CHEBI:30616"/>
    </ligand>
</feature>
<evidence type="ECO:0000259" key="5">
    <source>
        <dbReference type="PROSITE" id="PS50222"/>
    </source>
</evidence>
<evidence type="ECO:0000256" key="4">
    <source>
        <dbReference type="PROSITE-ProRule" id="PRU00289"/>
    </source>
</evidence>
<feature type="domain" description="FtsK" evidence="6">
    <location>
        <begin position="934"/>
        <end position="1126"/>
    </location>
</feature>
<feature type="binding site" evidence="4">
    <location>
        <begin position="635"/>
        <end position="642"/>
    </location>
    <ligand>
        <name>ATP</name>
        <dbReference type="ChEBI" id="CHEBI:30616"/>
    </ligand>
</feature>
<dbReference type="InterPro" id="IPR002048">
    <property type="entry name" value="EF_hand_dom"/>
</dbReference>
<dbReference type="Gene3D" id="3.40.50.1460">
    <property type="match status" value="1"/>
</dbReference>
<dbReference type="InterPro" id="IPR027417">
    <property type="entry name" value="P-loop_NTPase"/>
</dbReference>
<evidence type="ECO:0000259" key="6">
    <source>
        <dbReference type="PROSITE" id="PS50901"/>
    </source>
</evidence>
<feature type="domain" description="EF-hand" evidence="5">
    <location>
        <begin position="201"/>
        <end position="225"/>
    </location>
</feature>
<evidence type="ECO:0000256" key="2">
    <source>
        <dbReference type="ARBA" id="ARBA00022741"/>
    </source>
</evidence>
<evidence type="ECO:0000256" key="1">
    <source>
        <dbReference type="ARBA" id="ARBA00022737"/>
    </source>
</evidence>
<evidence type="ECO:0000313" key="7">
    <source>
        <dbReference type="EMBL" id="MDQ0937289.1"/>
    </source>
</evidence>
<name>A0ABU0RZ85_9ACTN</name>
<dbReference type="PROSITE" id="PS50222">
    <property type="entry name" value="EF_HAND_2"/>
    <property type="match status" value="1"/>
</dbReference>
<feature type="binding site" evidence="4">
    <location>
        <begin position="326"/>
        <end position="333"/>
    </location>
    <ligand>
        <name>ATP</name>
        <dbReference type="ChEBI" id="CHEBI:30616"/>
    </ligand>
</feature>
<evidence type="ECO:0000256" key="3">
    <source>
        <dbReference type="ARBA" id="ARBA00022840"/>
    </source>
</evidence>
<accession>A0ABU0RZ85</accession>
<proteinExistence type="predicted"/>
<comment type="caution">
    <text evidence="7">The sequence shown here is derived from an EMBL/GenBank/DDBJ whole genome shotgun (WGS) entry which is preliminary data.</text>
</comment>
<dbReference type="PANTHER" id="PTHR22683:SF1">
    <property type="entry name" value="TYPE VII SECRETION SYSTEM PROTEIN ESSC"/>
    <property type="match status" value="1"/>
</dbReference>
<dbReference type="InterPro" id="IPR003593">
    <property type="entry name" value="AAA+_ATPase"/>
</dbReference>
<dbReference type="Gene3D" id="3.40.50.300">
    <property type="entry name" value="P-loop containing nucleotide triphosphate hydrolases"/>
    <property type="match status" value="4"/>
</dbReference>
<keyword evidence="1" id="KW-0677">Repeat</keyword>
<feature type="domain" description="FtsK" evidence="6">
    <location>
        <begin position="308"/>
        <end position="499"/>
    </location>
</feature>
<dbReference type="PROSITE" id="PS50901">
    <property type="entry name" value="FTSK"/>
    <property type="match status" value="4"/>
</dbReference>
<dbReference type="SMART" id="SM00382">
    <property type="entry name" value="AAA"/>
    <property type="match status" value="4"/>
</dbReference>
<dbReference type="InterPro" id="IPR018247">
    <property type="entry name" value="EF_Hand_1_Ca_BS"/>
</dbReference>
<dbReference type="RefSeq" id="WP_307630562.1">
    <property type="nucleotide sequence ID" value="NZ_JAUSZS010000008.1"/>
</dbReference>
<dbReference type="PANTHER" id="PTHR22683">
    <property type="entry name" value="SPORULATION PROTEIN RELATED"/>
    <property type="match status" value="1"/>
</dbReference>
<dbReference type="NCBIfam" id="NF047832">
    <property type="entry name" value="caspase_w_EACC1"/>
    <property type="match status" value="1"/>
</dbReference>
<sequence length="1457" mass="156721">MAGRRIALLVATDGYQDPGLSRLRAPARGAAKLKELLEDRAIGRFEPVLELLNRPKEEIESAIEEVLSNRDPDDLVLLYIACHGIRNDADRLFFATLSTRLKRPHTTAIPAALLHQLLDECEARTKIVLLDCCYSGLFHRGSPMSPAPVDVEAALAGRGTFVITASTALEYAYEGEHLALDNSLTAPRFTAAVIEGLSTGLADQNRDGVITPEELYTYVHDTVINQAGPDQTPTKSGQCEGNVALAYAPWVDASAGPAARAAMAEELTLGSLLPPPVETVDRGFICDAWEGASRLVVPVGRLENSTGSEAVCVDFSGRDGNAAVVGKLGSGKTTLLRSVIMSLALTHTPHEAEFYLLEGAVNRLGVLRSLPHVRTFAAPHEHSAVEGALTAVKAVISTRRTLFRDLDVDSIEAFRALRTTGRIEEGAASDVFLVVDGWLDFTLEIPGFVDTVHKLANTGLNYGVHLLVTARRWSDFSTDLRGLLGTRLELALDDPEESFFDPALASGVAVGWALSRRRRFRVAVPRFDDGAGPVAARESLARTAESVRAGWSALRVRESTGALVKFPVGRQGAVLTGLLGVENTASPDLAALRAGRAPEDRLRVPIGVGEDGQPVFLDLKESAHQGMGPHGLCVGATGSGKSELLRSIVLGLAVRHSAQEVAFVLADFKGSATFAPLANLPHVSGILTGLEGDPLLVGRMGEAIRGELARRRQVLRAAGGLADVHEYQKARASRDGLEPLPTLVVVIDEFSELLVAHPDFIDLFVEVGRVGRALGVHLLLASQRLEEGRLRGLDAHLSYRIGLRAFSAAESRAVLGYPDAYHLPSDPGAGFLRADTTDVLIRFKASYVSAALPGTDGSAYVSLVDVVAGQLAGTEPRARQVWLPPLGDSPSVESLLPAKAAGGRGGRRTGPPAPPFQHLRRVPFAVVDEPFDHRRGVLALDLSGAEGHVLVVGGPQSGKSTAIMTLITSLALTHEPTDTQFYCLDFGGGKLEALAGLPHVGGVTSRLTADRVRRTVADVARVLAEREEFFHVHGIDSIATYRRRRGAGDWPDQPMADVFLVIDGWATLRNDFEALEPVVSDIAARGLNFGVHLLISAARYGEVRVAMRDRLLSTIELRLGDSLDSEIDRRQAAHVPLGVPGSGLSRAKLHFRTALPRLKDDTEAEFTNDATARLVAHVRKNWSGPTAPPVRTLPALVTLDELPGPDEASGHHVPVGIDEASLAPVFLDFSNDPFFLVYGESESGKSSFLRMLVRQLCARVSPADATLLVVDYRRSLLGEVPEEYLVSYRRWPNEDVPEEYGLGYCPSGPAAAEVVEQVAHYLDDRMPGPEVTAEQLRARSWYKGPDVYLLVDDYELVATSSGNPLAPIMGFLPFARDLGLRVVLARSSGGAGRSQYEPFVQRLRELGAQGLLLSGDPTEGHLLQTVKPSRRPPGRGALVTRKGTQEVQLGYVPPKLT</sequence>
<dbReference type="InterPro" id="IPR029030">
    <property type="entry name" value="Caspase-like_dom_sf"/>
</dbReference>
<reference evidence="7 8" key="1">
    <citation type="submission" date="2023-07" db="EMBL/GenBank/DDBJ databases">
        <title>Comparative genomics of wheat-associated soil bacteria to identify genetic determinants of phenazine resistance.</title>
        <authorList>
            <person name="Mouncey N."/>
        </authorList>
    </citation>
    <scope>NUCLEOTIDE SEQUENCE [LARGE SCALE GENOMIC DNA]</scope>
    <source>
        <strain evidence="7 8">W2I16</strain>
    </source>
</reference>
<dbReference type="Pfam" id="PF01580">
    <property type="entry name" value="FtsK_SpoIIIE"/>
    <property type="match status" value="3"/>
</dbReference>